<organism evidence="14 15">
    <name type="scientific">Paenisporosarcina antarctica</name>
    <dbReference type="NCBI Taxonomy" id="417367"/>
    <lineage>
        <taxon>Bacteria</taxon>
        <taxon>Bacillati</taxon>
        <taxon>Bacillota</taxon>
        <taxon>Bacilli</taxon>
        <taxon>Bacillales</taxon>
        <taxon>Caryophanaceae</taxon>
        <taxon>Paenisporosarcina</taxon>
    </lineage>
</organism>
<dbReference type="PANTHER" id="PTHR37461">
    <property type="entry name" value="ANTI-SIGMA-K FACTOR RSKA"/>
    <property type="match status" value="1"/>
</dbReference>
<dbReference type="GO" id="GO:0005886">
    <property type="term" value="C:plasma membrane"/>
    <property type="evidence" value="ECO:0007669"/>
    <property type="project" value="UniProtKB-SubCell"/>
</dbReference>
<dbReference type="RefSeq" id="WP_134208464.1">
    <property type="nucleotide sequence ID" value="NZ_CP038015.1"/>
</dbReference>
<comment type="subcellular location">
    <subcellularLocation>
        <location evidence="2">Cell membrane</location>
    </subcellularLocation>
    <subcellularLocation>
        <location evidence="1">Membrane</location>
        <topology evidence="1">Single-pass membrane protein</topology>
    </subcellularLocation>
</comment>
<accession>A0A4P6ZU27</accession>
<evidence type="ECO:0000313" key="14">
    <source>
        <dbReference type="EMBL" id="QBP39970.1"/>
    </source>
</evidence>
<dbReference type="InterPro" id="IPR018764">
    <property type="entry name" value="RskA_C"/>
</dbReference>
<evidence type="ECO:0000313" key="15">
    <source>
        <dbReference type="Proteomes" id="UP000294292"/>
    </source>
</evidence>
<dbReference type="GO" id="GO:0006417">
    <property type="term" value="P:regulation of translation"/>
    <property type="evidence" value="ECO:0007669"/>
    <property type="project" value="TreeGrafter"/>
</dbReference>
<evidence type="ECO:0000256" key="5">
    <source>
        <dbReference type="ARBA" id="ARBA00022989"/>
    </source>
</evidence>
<evidence type="ECO:0000256" key="11">
    <source>
        <dbReference type="SAM" id="Phobius"/>
    </source>
</evidence>
<feature type="domain" description="Anti-sigma K factor RskA C-terminal" evidence="12">
    <location>
        <begin position="106"/>
        <end position="240"/>
    </location>
</feature>
<dbReference type="InterPro" id="IPR051474">
    <property type="entry name" value="Anti-sigma-K/W_factor"/>
</dbReference>
<dbReference type="Proteomes" id="UP000294292">
    <property type="component" value="Chromosome"/>
</dbReference>
<dbReference type="OrthoDB" id="150725at2"/>
<evidence type="ECO:0000256" key="6">
    <source>
        <dbReference type="ARBA" id="ARBA00023136"/>
    </source>
</evidence>
<evidence type="ECO:0000256" key="4">
    <source>
        <dbReference type="ARBA" id="ARBA00022692"/>
    </source>
</evidence>
<evidence type="ECO:0000256" key="8">
    <source>
        <dbReference type="ARBA" id="ARBA00024438"/>
    </source>
</evidence>
<dbReference type="AlphaFoldDB" id="A0A4P6ZU27"/>
<keyword evidence="15" id="KW-1185">Reference proteome</keyword>
<dbReference type="GO" id="GO:0016989">
    <property type="term" value="F:sigma factor antagonist activity"/>
    <property type="evidence" value="ECO:0007669"/>
    <property type="project" value="TreeGrafter"/>
</dbReference>
<evidence type="ECO:0000256" key="1">
    <source>
        <dbReference type="ARBA" id="ARBA00004167"/>
    </source>
</evidence>
<dbReference type="KEGG" id="panc:E2636_01810"/>
<dbReference type="InterPro" id="IPR027383">
    <property type="entry name" value="Znf_put"/>
</dbReference>
<dbReference type="Pfam" id="PF13490">
    <property type="entry name" value="zf-HC2"/>
    <property type="match status" value="1"/>
</dbReference>
<evidence type="ECO:0000256" key="9">
    <source>
        <dbReference type="ARBA" id="ARBA00029829"/>
    </source>
</evidence>
<protein>
    <recommendedName>
        <fullName evidence="8">Anti-sigma-W factor RsiW</fullName>
    </recommendedName>
    <alternativeName>
        <fullName evidence="10">Regulator of SigK</fullName>
    </alternativeName>
    <alternativeName>
        <fullName evidence="9">Sigma-K anti-sigma factor RskA</fullName>
    </alternativeName>
</protein>
<dbReference type="Pfam" id="PF10099">
    <property type="entry name" value="RskA_C"/>
    <property type="match status" value="1"/>
</dbReference>
<feature type="domain" description="Putative zinc-finger" evidence="13">
    <location>
        <begin position="7"/>
        <end position="36"/>
    </location>
</feature>
<reference evidence="14 15" key="1">
    <citation type="submission" date="2019-03" db="EMBL/GenBank/DDBJ databases">
        <title>Complete genome sequence of Paenisporosarcina antarctica CGMCC 1.6503T.</title>
        <authorList>
            <person name="Rong J.-C."/>
            <person name="Chi N.-Y."/>
            <person name="Zhang Q.-F."/>
        </authorList>
    </citation>
    <scope>NUCLEOTIDE SEQUENCE [LARGE SCALE GENOMIC DNA]</scope>
    <source>
        <strain evidence="14 15">CGMCC 1.6503</strain>
    </source>
</reference>
<sequence length="250" mass="27390">MDRQMCDQLVDYFNGQLSEVEKHAFEKHLSTCEDCQIELAEWQALTDDLPYVSATINPPEGMKARILNTVFEEELEKEKTPVTPIVSSEKVTPKPIKKNRSFSWLPAVAAALMLSVGANIFLASIVKNQQDDIVAQNETVDQLLAFVNLSPVDGDATGTASIVKHGDETRVVVQASSLPALSNDEVYQVWLIDENGPIRAGTFKSDSQDGAVVFTLPEGLNKDWSQVAVSHEPNAESKSPLGNVLMASEF</sequence>
<evidence type="ECO:0000256" key="7">
    <source>
        <dbReference type="ARBA" id="ARBA00024353"/>
    </source>
</evidence>
<evidence type="ECO:0000256" key="3">
    <source>
        <dbReference type="ARBA" id="ARBA00022475"/>
    </source>
</evidence>
<evidence type="ECO:0000256" key="2">
    <source>
        <dbReference type="ARBA" id="ARBA00004236"/>
    </source>
</evidence>
<evidence type="ECO:0000259" key="13">
    <source>
        <dbReference type="Pfam" id="PF13490"/>
    </source>
</evidence>
<proteinExistence type="inferred from homology"/>
<evidence type="ECO:0000259" key="12">
    <source>
        <dbReference type="Pfam" id="PF10099"/>
    </source>
</evidence>
<keyword evidence="4 11" id="KW-0812">Transmembrane</keyword>
<feature type="transmembrane region" description="Helical" evidence="11">
    <location>
        <begin position="104"/>
        <end position="126"/>
    </location>
</feature>
<keyword evidence="5 11" id="KW-1133">Transmembrane helix</keyword>
<dbReference type="InterPro" id="IPR041916">
    <property type="entry name" value="Anti_sigma_zinc_sf"/>
</dbReference>
<keyword evidence="3" id="KW-1003">Cell membrane</keyword>
<evidence type="ECO:0000256" key="10">
    <source>
        <dbReference type="ARBA" id="ARBA00030803"/>
    </source>
</evidence>
<dbReference type="Gene3D" id="1.10.10.1320">
    <property type="entry name" value="Anti-sigma factor, zinc-finger domain"/>
    <property type="match status" value="1"/>
</dbReference>
<keyword evidence="6 11" id="KW-0472">Membrane</keyword>
<dbReference type="EMBL" id="CP038015">
    <property type="protein sequence ID" value="QBP39970.1"/>
    <property type="molecule type" value="Genomic_DNA"/>
</dbReference>
<comment type="similarity">
    <text evidence="7">Belongs to the zinc-associated anti-sigma factor (ZAS) superfamily. Anti-sigma-W factor family.</text>
</comment>
<gene>
    <name evidence="14" type="ORF">E2636_01810</name>
</gene>
<dbReference type="PANTHER" id="PTHR37461:SF1">
    <property type="entry name" value="ANTI-SIGMA-K FACTOR RSKA"/>
    <property type="match status" value="1"/>
</dbReference>
<name>A0A4P6ZU27_9BACL</name>